<name>A0A200QPK7_MACCD</name>
<keyword evidence="6" id="KW-0964">Secreted</keyword>
<dbReference type="EMBL" id="MVGT01001388">
    <property type="protein sequence ID" value="OVA12362.1"/>
    <property type="molecule type" value="Genomic_DNA"/>
</dbReference>
<keyword evidence="7 12" id="KW-0732">Signal</keyword>
<dbReference type="FunFam" id="2.160.20.10:FF:000008">
    <property type="entry name" value="Pectinesterase"/>
    <property type="match status" value="1"/>
</dbReference>
<evidence type="ECO:0000256" key="2">
    <source>
        <dbReference type="ARBA" id="ARBA00005184"/>
    </source>
</evidence>
<dbReference type="PROSITE" id="PS00503">
    <property type="entry name" value="PECTINESTERASE_2"/>
    <property type="match status" value="1"/>
</dbReference>
<feature type="domain" description="Pectinesterase catalytic" evidence="13">
    <location>
        <begin position="78"/>
        <end position="363"/>
    </location>
</feature>
<dbReference type="STRING" id="56857.A0A200QPK7"/>
<dbReference type="InParanoid" id="A0A200QPK7"/>
<comment type="caution">
    <text evidence="14">The sequence shown here is derived from an EMBL/GenBank/DDBJ whole genome shotgun (WGS) entry which is preliminary data.</text>
</comment>
<evidence type="ECO:0000313" key="15">
    <source>
        <dbReference type="Proteomes" id="UP000195402"/>
    </source>
</evidence>
<accession>A0A200QPK7</accession>
<comment type="pathway">
    <text evidence="2 12">Glycan metabolism; pectin degradation; 2-dehydro-3-deoxy-D-gluconate from pectin: step 1/5.</text>
</comment>
<dbReference type="FunCoup" id="A0A200QPK7">
    <property type="interactions" value="130"/>
</dbReference>
<evidence type="ECO:0000256" key="4">
    <source>
        <dbReference type="ARBA" id="ARBA00013229"/>
    </source>
</evidence>
<evidence type="ECO:0000256" key="11">
    <source>
        <dbReference type="PROSITE-ProRule" id="PRU10040"/>
    </source>
</evidence>
<evidence type="ECO:0000256" key="7">
    <source>
        <dbReference type="ARBA" id="ARBA00022729"/>
    </source>
</evidence>
<dbReference type="SUPFAM" id="SSF51126">
    <property type="entry name" value="Pectin lyase-like"/>
    <property type="match status" value="1"/>
</dbReference>
<sequence length="374" mass="40910">MNAKMTQYVVPATSLKSLLLLILHLVPVISINITPIPSDPASLESWASTNILPFSARATDPALDPTLVTAEKNVVVIKVRQDGSGQFKTVTEAVNSIPEGNTKRTIVWIGAGVYKEKITVNRKKPFVTFYGEPADMPKLTFDGTAAKYGTVDSASVIMESDYFMAVNIIFENSSPEPDGKRVGAQAEAVRISGDKSSFYNCKFIGFQDTLCDDRGNHFFKDCEIQGTVDFIFGNGKSLYLKTELRQLAKQGGVISAHAREKEEVDSGYNFVHCTVSGPGAANTHLGRAWKSRATVTFIYSFLGPVVNPEGWSDFGNSTNDGTIFFGEYMNRGPGSNTNSRNKFTKLLTDQAAKPFLDINYIKGSTWLLAPPQVK</sequence>
<comment type="subcellular location">
    <subcellularLocation>
        <location evidence="1">Secreted</location>
        <location evidence="1">Cell wall</location>
    </subcellularLocation>
</comment>
<organism evidence="14 15">
    <name type="scientific">Macleaya cordata</name>
    <name type="common">Five-seeded plume-poppy</name>
    <name type="synonym">Bocconia cordata</name>
    <dbReference type="NCBI Taxonomy" id="56857"/>
    <lineage>
        <taxon>Eukaryota</taxon>
        <taxon>Viridiplantae</taxon>
        <taxon>Streptophyta</taxon>
        <taxon>Embryophyta</taxon>
        <taxon>Tracheophyta</taxon>
        <taxon>Spermatophyta</taxon>
        <taxon>Magnoliopsida</taxon>
        <taxon>Ranunculales</taxon>
        <taxon>Papaveraceae</taxon>
        <taxon>Papaveroideae</taxon>
        <taxon>Macleaya</taxon>
    </lineage>
</organism>
<dbReference type="UniPathway" id="UPA00545">
    <property type="reaction ID" value="UER00823"/>
</dbReference>
<evidence type="ECO:0000256" key="1">
    <source>
        <dbReference type="ARBA" id="ARBA00004191"/>
    </source>
</evidence>
<feature type="signal peptide" evidence="12">
    <location>
        <begin position="1"/>
        <end position="30"/>
    </location>
</feature>
<keyword evidence="8 12" id="KW-0378">Hydrolase</keyword>
<dbReference type="GO" id="GO:0030599">
    <property type="term" value="F:pectinesterase activity"/>
    <property type="evidence" value="ECO:0007669"/>
    <property type="project" value="UniProtKB-UniRule"/>
</dbReference>
<dbReference type="AlphaFoldDB" id="A0A200QPK7"/>
<keyword evidence="5" id="KW-0134">Cell wall</keyword>
<dbReference type="Gene3D" id="2.160.20.10">
    <property type="entry name" value="Single-stranded right-handed beta-helix, Pectin lyase-like"/>
    <property type="match status" value="1"/>
</dbReference>
<dbReference type="Proteomes" id="UP000195402">
    <property type="component" value="Unassembled WGS sequence"/>
</dbReference>
<dbReference type="GO" id="GO:0042545">
    <property type="term" value="P:cell wall modification"/>
    <property type="evidence" value="ECO:0007669"/>
    <property type="project" value="UniProtKB-UniRule"/>
</dbReference>
<proteinExistence type="inferred from homology"/>
<dbReference type="PANTHER" id="PTHR31321">
    <property type="entry name" value="ACYL-COA THIOESTER HYDROLASE YBHC-RELATED"/>
    <property type="match status" value="1"/>
</dbReference>
<dbReference type="GO" id="GO:0045490">
    <property type="term" value="P:pectin catabolic process"/>
    <property type="evidence" value="ECO:0007669"/>
    <property type="project" value="UniProtKB-UniRule"/>
</dbReference>
<comment type="similarity">
    <text evidence="3">Belongs to the pectinesterase family.</text>
</comment>
<evidence type="ECO:0000256" key="12">
    <source>
        <dbReference type="RuleBase" id="RU000589"/>
    </source>
</evidence>
<feature type="chain" id="PRO_5011821997" description="Pectinesterase" evidence="12">
    <location>
        <begin position="31"/>
        <end position="374"/>
    </location>
</feature>
<dbReference type="EC" id="3.1.1.11" evidence="4 12"/>
<dbReference type="Pfam" id="PF01095">
    <property type="entry name" value="Pectinesterase"/>
    <property type="match status" value="1"/>
</dbReference>
<evidence type="ECO:0000256" key="3">
    <source>
        <dbReference type="ARBA" id="ARBA00008891"/>
    </source>
</evidence>
<dbReference type="InterPro" id="IPR012334">
    <property type="entry name" value="Pectin_lyas_fold"/>
</dbReference>
<comment type="catalytic activity">
    <reaction evidence="10 12">
        <text>[(1-&gt;4)-alpha-D-galacturonosyl methyl ester](n) + n H2O = [(1-&gt;4)-alpha-D-galacturonosyl](n) + n methanol + n H(+)</text>
        <dbReference type="Rhea" id="RHEA:22380"/>
        <dbReference type="Rhea" id="RHEA-COMP:14570"/>
        <dbReference type="Rhea" id="RHEA-COMP:14573"/>
        <dbReference type="ChEBI" id="CHEBI:15377"/>
        <dbReference type="ChEBI" id="CHEBI:15378"/>
        <dbReference type="ChEBI" id="CHEBI:17790"/>
        <dbReference type="ChEBI" id="CHEBI:140522"/>
        <dbReference type="ChEBI" id="CHEBI:140523"/>
        <dbReference type="EC" id="3.1.1.11"/>
    </reaction>
</comment>
<dbReference type="OMA" id="REQESEC"/>
<dbReference type="PANTHER" id="PTHR31321:SF126">
    <property type="entry name" value="PECTINESTERASE"/>
    <property type="match status" value="1"/>
</dbReference>
<gene>
    <name evidence="14" type="ORF">BVC80_1799g73</name>
</gene>
<dbReference type="InterPro" id="IPR011050">
    <property type="entry name" value="Pectin_lyase_fold/virulence"/>
</dbReference>
<evidence type="ECO:0000256" key="6">
    <source>
        <dbReference type="ARBA" id="ARBA00022525"/>
    </source>
</evidence>
<evidence type="ECO:0000259" key="13">
    <source>
        <dbReference type="Pfam" id="PF01095"/>
    </source>
</evidence>
<keyword evidence="15" id="KW-1185">Reference proteome</keyword>
<evidence type="ECO:0000313" key="14">
    <source>
        <dbReference type="EMBL" id="OVA12362.1"/>
    </source>
</evidence>
<dbReference type="InterPro" id="IPR033131">
    <property type="entry name" value="Pectinesterase_Asp_AS"/>
</dbReference>
<evidence type="ECO:0000256" key="10">
    <source>
        <dbReference type="ARBA" id="ARBA00047928"/>
    </source>
</evidence>
<feature type="active site" evidence="11">
    <location>
        <position position="229"/>
    </location>
</feature>
<dbReference type="InterPro" id="IPR000070">
    <property type="entry name" value="Pectinesterase_cat"/>
</dbReference>
<evidence type="ECO:0000256" key="9">
    <source>
        <dbReference type="ARBA" id="ARBA00023085"/>
    </source>
</evidence>
<dbReference type="OrthoDB" id="2019149at2759"/>
<protein>
    <recommendedName>
        <fullName evidence="4 12">Pectinesterase</fullName>
        <ecNumber evidence="4 12">3.1.1.11</ecNumber>
    </recommendedName>
</protein>
<evidence type="ECO:0000256" key="5">
    <source>
        <dbReference type="ARBA" id="ARBA00022512"/>
    </source>
</evidence>
<keyword evidence="9 12" id="KW-0063">Aspartyl esterase</keyword>
<reference evidence="14 15" key="1">
    <citation type="journal article" date="2017" name="Mol. Plant">
        <title>The Genome of Medicinal Plant Macleaya cordata Provides New Insights into Benzylisoquinoline Alkaloids Metabolism.</title>
        <authorList>
            <person name="Liu X."/>
            <person name="Liu Y."/>
            <person name="Huang P."/>
            <person name="Ma Y."/>
            <person name="Qing Z."/>
            <person name="Tang Q."/>
            <person name="Cao H."/>
            <person name="Cheng P."/>
            <person name="Zheng Y."/>
            <person name="Yuan Z."/>
            <person name="Zhou Y."/>
            <person name="Liu J."/>
            <person name="Tang Z."/>
            <person name="Zhuo Y."/>
            <person name="Zhang Y."/>
            <person name="Yu L."/>
            <person name="Huang J."/>
            <person name="Yang P."/>
            <person name="Peng Q."/>
            <person name="Zhang J."/>
            <person name="Jiang W."/>
            <person name="Zhang Z."/>
            <person name="Lin K."/>
            <person name="Ro D.K."/>
            <person name="Chen X."/>
            <person name="Xiong X."/>
            <person name="Shang Y."/>
            <person name="Huang S."/>
            <person name="Zeng J."/>
        </authorList>
    </citation>
    <scope>NUCLEOTIDE SEQUENCE [LARGE SCALE GENOMIC DNA]</scope>
    <source>
        <strain evidence="15">cv. BLH2017</strain>
        <tissue evidence="14">Root</tissue>
    </source>
</reference>
<evidence type="ECO:0000256" key="8">
    <source>
        <dbReference type="ARBA" id="ARBA00022801"/>
    </source>
</evidence>